<sequence length="503" mass="54647">MMHLGPPVQVFGRALPVHWTQVRSREAFQLQRGSWNLQRRATKAQEVGKVKENALPLRFVQLRRGQKVAAVCAFLASLAGLVHLVLQAISPHQSRWILGRRPDGEALVALSSFLSAHPFEFPGLLWASSATAGACEAAARVGCSKNYRTLYISLMLAGLCYLFDESAVAQQIRALAIFGPTGAVFFAAYVVYMGLDWLSNGVSISEVVVGLRSSRSFGLPRPWRLSGSRLLPKLYALAEGMCLLEMSRSTLWRFGRLLPVLAGLDELRRVSAQPQALSSPEASRLNKGAGFWAWSSIVEAALLGVVCATWARHLGCVGGSAVMAGIVASLVAALPAAVVLAVTFFGWYRADVAVANLTESHSLHPPEQLGRYDLKILEKLYVCGIADYYRLPQRPSAPPQVPMKLNDYEYYRLKVRLKAAGEGLSFPKACLDTLANRCLVCCMSCRPGFCLGGTIGCTSSPAIPLACLFSPLAVACKTPEFLSLRRAIARSRANSESASWCEK</sequence>
<evidence type="ECO:0000256" key="1">
    <source>
        <dbReference type="SAM" id="Phobius"/>
    </source>
</evidence>
<feature type="transmembrane region" description="Helical" evidence="1">
    <location>
        <begin position="68"/>
        <end position="89"/>
    </location>
</feature>
<accession>A0ABP0SDE5</accession>
<gene>
    <name evidence="2" type="ORF">CCMP2556_LOCUS51323</name>
</gene>
<keyword evidence="3" id="KW-1185">Reference proteome</keyword>
<evidence type="ECO:0000313" key="3">
    <source>
        <dbReference type="Proteomes" id="UP001642484"/>
    </source>
</evidence>
<protein>
    <submittedName>
        <fullName evidence="2">Uncharacterized protein</fullName>
    </submittedName>
</protein>
<dbReference type="Proteomes" id="UP001642484">
    <property type="component" value="Unassembled WGS sequence"/>
</dbReference>
<proteinExistence type="predicted"/>
<feature type="transmembrane region" description="Helical" evidence="1">
    <location>
        <begin position="323"/>
        <end position="348"/>
    </location>
</feature>
<reference evidence="2 3" key="1">
    <citation type="submission" date="2024-02" db="EMBL/GenBank/DDBJ databases">
        <authorList>
            <person name="Chen Y."/>
            <person name="Shah S."/>
            <person name="Dougan E. K."/>
            <person name="Thang M."/>
            <person name="Chan C."/>
        </authorList>
    </citation>
    <scope>NUCLEOTIDE SEQUENCE [LARGE SCALE GENOMIC DNA]</scope>
</reference>
<feature type="transmembrane region" description="Helical" evidence="1">
    <location>
        <begin position="291"/>
        <end position="311"/>
    </location>
</feature>
<dbReference type="EMBL" id="CAXAMN010027384">
    <property type="protein sequence ID" value="CAK9110396.1"/>
    <property type="molecule type" value="Genomic_DNA"/>
</dbReference>
<keyword evidence="1" id="KW-1133">Transmembrane helix</keyword>
<keyword evidence="1" id="KW-0812">Transmembrane</keyword>
<organism evidence="2 3">
    <name type="scientific">Durusdinium trenchii</name>
    <dbReference type="NCBI Taxonomy" id="1381693"/>
    <lineage>
        <taxon>Eukaryota</taxon>
        <taxon>Sar</taxon>
        <taxon>Alveolata</taxon>
        <taxon>Dinophyceae</taxon>
        <taxon>Suessiales</taxon>
        <taxon>Symbiodiniaceae</taxon>
        <taxon>Durusdinium</taxon>
    </lineage>
</organism>
<name>A0ABP0SDE5_9DINO</name>
<comment type="caution">
    <text evidence="2">The sequence shown here is derived from an EMBL/GenBank/DDBJ whole genome shotgun (WGS) entry which is preliminary data.</text>
</comment>
<keyword evidence="1" id="KW-0472">Membrane</keyword>
<feature type="transmembrane region" description="Helical" evidence="1">
    <location>
        <begin position="175"/>
        <end position="195"/>
    </location>
</feature>
<evidence type="ECO:0000313" key="2">
    <source>
        <dbReference type="EMBL" id="CAK9110396.1"/>
    </source>
</evidence>